<evidence type="ECO:0000256" key="8">
    <source>
        <dbReference type="ARBA" id="ARBA00023264"/>
    </source>
</evidence>
<evidence type="ECO:0000259" key="9">
    <source>
        <dbReference type="PROSITE" id="PS50146"/>
    </source>
</evidence>
<dbReference type="GO" id="GO:0016301">
    <property type="term" value="F:kinase activity"/>
    <property type="evidence" value="ECO:0007669"/>
    <property type="project" value="UniProtKB-KW"/>
</dbReference>
<dbReference type="GO" id="GO:0008654">
    <property type="term" value="P:phospholipid biosynthetic process"/>
    <property type="evidence" value="ECO:0007669"/>
    <property type="project" value="UniProtKB-KW"/>
</dbReference>
<dbReference type="RefSeq" id="WP_107746163.1">
    <property type="nucleotide sequence ID" value="NZ_CP015453.1"/>
</dbReference>
<evidence type="ECO:0000313" key="11">
    <source>
        <dbReference type="Proteomes" id="UP000244903"/>
    </source>
</evidence>
<evidence type="ECO:0000256" key="7">
    <source>
        <dbReference type="ARBA" id="ARBA00023209"/>
    </source>
</evidence>
<evidence type="ECO:0000256" key="6">
    <source>
        <dbReference type="ARBA" id="ARBA00022840"/>
    </source>
</evidence>
<dbReference type="InterPro" id="IPR045540">
    <property type="entry name" value="YegS/DAGK_C"/>
</dbReference>
<name>A0AAD0JV04_9ACTN</name>
<keyword evidence="7" id="KW-0444">Lipid biosynthesis</keyword>
<gene>
    <name evidence="10" type="ORF">A6048_12765</name>
</gene>
<keyword evidence="7" id="KW-0443">Lipid metabolism</keyword>
<evidence type="ECO:0000256" key="4">
    <source>
        <dbReference type="ARBA" id="ARBA00022741"/>
    </source>
</evidence>
<evidence type="ECO:0000256" key="2">
    <source>
        <dbReference type="ARBA" id="ARBA00005983"/>
    </source>
</evidence>
<keyword evidence="11" id="KW-1185">Reference proteome</keyword>
<evidence type="ECO:0000256" key="3">
    <source>
        <dbReference type="ARBA" id="ARBA00022679"/>
    </source>
</evidence>
<dbReference type="InterPro" id="IPR017438">
    <property type="entry name" value="ATP-NAD_kinase_N"/>
</dbReference>
<evidence type="ECO:0000313" key="10">
    <source>
        <dbReference type="EMBL" id="AWH96231.1"/>
    </source>
</evidence>
<evidence type="ECO:0000256" key="5">
    <source>
        <dbReference type="ARBA" id="ARBA00022777"/>
    </source>
</evidence>
<keyword evidence="8" id="KW-1208">Phospholipid metabolism</keyword>
<accession>A0AAD0JV04</accession>
<dbReference type="PANTHER" id="PTHR12358">
    <property type="entry name" value="SPHINGOSINE KINASE"/>
    <property type="match status" value="1"/>
</dbReference>
<keyword evidence="5 10" id="KW-0418">Kinase</keyword>
<comment type="similarity">
    <text evidence="2">Belongs to the diacylglycerol/lipid kinase family.</text>
</comment>
<dbReference type="InterPro" id="IPR016064">
    <property type="entry name" value="NAD/diacylglycerol_kinase_sf"/>
</dbReference>
<dbReference type="Pfam" id="PF19279">
    <property type="entry name" value="YegS_C"/>
    <property type="match status" value="1"/>
</dbReference>
<dbReference type="GO" id="GO:0005524">
    <property type="term" value="F:ATP binding"/>
    <property type="evidence" value="ECO:0007669"/>
    <property type="project" value="UniProtKB-KW"/>
</dbReference>
<sequence>MPPASSRVAVIYNPIKAGVDEVRRRTAERAALHGWTDPVFYETTEEDPGVGQAAEAAESGVGLVIACGGDGTVRSVAQGLVGTGIPMGVVPLGTGNLLARNLDIPLDDVDRAVRVAMSGRSRGVDLGLVRYTDGEGNTHDDVFLVMLGAGMDADMIAGTHDGLKARVGWLAYVGAFANTLLRGHRIKVDYSLDDGPEIHTRARTLLVANCGMLQAGMILLPDAVIDDGLLDVLALRAKGALGWAQAGAVLVHHTFQHQLTPALRRGSSRVEGKERHQTRPLDFRQGEGVAARILEKPASFQIDGEECGTVTEFSAWIKRRGLTVRVAH</sequence>
<organism evidence="10 11">
    <name type="scientific">Dietzia psychralcaliphila</name>
    <dbReference type="NCBI Taxonomy" id="139021"/>
    <lineage>
        <taxon>Bacteria</taxon>
        <taxon>Bacillati</taxon>
        <taxon>Actinomycetota</taxon>
        <taxon>Actinomycetes</taxon>
        <taxon>Mycobacteriales</taxon>
        <taxon>Dietziaceae</taxon>
        <taxon>Dietzia</taxon>
    </lineage>
</organism>
<keyword evidence="3" id="KW-0808">Transferase</keyword>
<comment type="cofactor">
    <cofactor evidence="1">
        <name>Mg(2+)</name>
        <dbReference type="ChEBI" id="CHEBI:18420"/>
    </cofactor>
</comment>
<dbReference type="Proteomes" id="UP000244903">
    <property type="component" value="Chromosome"/>
</dbReference>
<dbReference type="SUPFAM" id="SSF111331">
    <property type="entry name" value="NAD kinase/diacylglycerol kinase-like"/>
    <property type="match status" value="1"/>
</dbReference>
<dbReference type="AlphaFoldDB" id="A0AAD0JV04"/>
<dbReference type="PROSITE" id="PS50146">
    <property type="entry name" value="DAGK"/>
    <property type="match status" value="1"/>
</dbReference>
<keyword evidence="4" id="KW-0547">Nucleotide-binding</keyword>
<dbReference type="GO" id="GO:0005886">
    <property type="term" value="C:plasma membrane"/>
    <property type="evidence" value="ECO:0007669"/>
    <property type="project" value="TreeGrafter"/>
</dbReference>
<dbReference type="Pfam" id="PF00781">
    <property type="entry name" value="DAGK_cat"/>
    <property type="match status" value="1"/>
</dbReference>
<dbReference type="InterPro" id="IPR050187">
    <property type="entry name" value="Lipid_Phosphate_FormReg"/>
</dbReference>
<dbReference type="Gene3D" id="2.60.200.40">
    <property type="match status" value="1"/>
</dbReference>
<keyword evidence="7" id="KW-0594">Phospholipid biosynthesis</keyword>
<reference evidence="10 11" key="1">
    <citation type="submission" date="2016-04" db="EMBL/GenBank/DDBJ databases">
        <title>Complete genome sequence of the haloalkaliphilic hydrocarbon-degrading bacterium Dietzia psychralcaliphila ILA-1T, isolated from a drain of a fish product-processing plant.</title>
        <authorList>
            <person name="Zhao J."/>
            <person name="Hu B."/>
            <person name="Geng S."/>
            <person name="Nie Y."/>
            <person name="Tang Y."/>
        </authorList>
    </citation>
    <scope>NUCLEOTIDE SEQUENCE [LARGE SCALE GENOMIC DNA]</scope>
    <source>
        <strain evidence="10 11">ILA-1</strain>
    </source>
</reference>
<proteinExistence type="inferred from homology"/>
<dbReference type="InterPro" id="IPR001206">
    <property type="entry name" value="Diacylglycerol_kinase_cat_dom"/>
</dbReference>
<dbReference type="Gene3D" id="3.40.50.10330">
    <property type="entry name" value="Probable inorganic polyphosphate/atp-NAD kinase, domain 1"/>
    <property type="match status" value="1"/>
</dbReference>
<dbReference type="KEGG" id="dpc:A6048_12765"/>
<dbReference type="EMBL" id="CP015453">
    <property type="protein sequence ID" value="AWH96231.1"/>
    <property type="molecule type" value="Genomic_DNA"/>
</dbReference>
<dbReference type="SMART" id="SM00046">
    <property type="entry name" value="DAGKc"/>
    <property type="match status" value="1"/>
</dbReference>
<dbReference type="PANTHER" id="PTHR12358:SF106">
    <property type="entry name" value="LIPID KINASE YEGS"/>
    <property type="match status" value="1"/>
</dbReference>
<protein>
    <submittedName>
        <fullName evidence="10">Diacylglycerol kinase</fullName>
    </submittedName>
</protein>
<keyword evidence="6" id="KW-0067">ATP-binding</keyword>
<feature type="domain" description="DAGKc" evidence="9">
    <location>
        <begin position="3"/>
        <end position="133"/>
    </location>
</feature>
<evidence type="ECO:0000256" key="1">
    <source>
        <dbReference type="ARBA" id="ARBA00001946"/>
    </source>
</evidence>